<comment type="caution">
    <text evidence="1">The sequence shown here is derived from an EMBL/GenBank/DDBJ whole genome shotgun (WGS) entry which is preliminary data.</text>
</comment>
<dbReference type="Pfam" id="PF02620">
    <property type="entry name" value="YceD"/>
    <property type="match status" value="1"/>
</dbReference>
<evidence type="ECO:0000313" key="2">
    <source>
        <dbReference type="Proteomes" id="UP000824124"/>
    </source>
</evidence>
<protein>
    <submittedName>
        <fullName evidence="1">DUF177 domain-containing protein</fullName>
    </submittedName>
</protein>
<organism evidence="1 2">
    <name type="scientific">Candidatus Avidehalobacter gallistercoris</name>
    <dbReference type="NCBI Taxonomy" id="2840694"/>
    <lineage>
        <taxon>Bacteria</taxon>
        <taxon>Bacillati</taxon>
        <taxon>Bacillota</taxon>
        <taxon>Clostridia</taxon>
        <taxon>Eubacteriales</taxon>
        <taxon>Peptococcaceae</taxon>
        <taxon>Peptococcaceae incertae sedis</taxon>
        <taxon>Candidatus Avidehalobacter</taxon>
    </lineage>
</organism>
<evidence type="ECO:0000313" key="1">
    <source>
        <dbReference type="EMBL" id="HIU09889.1"/>
    </source>
</evidence>
<sequence length="174" mass="19441">MLINVTKIKSTAEKLEALSVMETIDAAGYGYGELVLTAPVEFRGTIEHAMPYFHLNGEMTAELELVCARCLTSFRQSFTVSVDEAFTNREEARSEDDEVSFFTGDELDITPALLKALFLEIPMHPLCQSDCRGLCPGCGTDLNKSDCVCKHDDVDWRLEKLKTLFTAMNDDEEV</sequence>
<accession>A0A9D1HIW8</accession>
<dbReference type="PANTHER" id="PTHR34374">
    <property type="entry name" value="LARGE RIBOSOMAL RNA SUBUNIT ACCUMULATION PROTEIN YCED HOMOLOG 1, CHLOROPLASTIC"/>
    <property type="match status" value="1"/>
</dbReference>
<name>A0A9D1HIW8_9FIRM</name>
<dbReference type="InterPro" id="IPR003772">
    <property type="entry name" value="YceD"/>
</dbReference>
<dbReference type="AlphaFoldDB" id="A0A9D1HIW8"/>
<proteinExistence type="predicted"/>
<dbReference type="EMBL" id="DVMH01000009">
    <property type="protein sequence ID" value="HIU09889.1"/>
    <property type="molecule type" value="Genomic_DNA"/>
</dbReference>
<reference evidence="1" key="2">
    <citation type="journal article" date="2021" name="PeerJ">
        <title>Extensive microbial diversity within the chicken gut microbiome revealed by metagenomics and culture.</title>
        <authorList>
            <person name="Gilroy R."/>
            <person name="Ravi A."/>
            <person name="Getino M."/>
            <person name="Pursley I."/>
            <person name="Horton D.L."/>
            <person name="Alikhan N.F."/>
            <person name="Baker D."/>
            <person name="Gharbi K."/>
            <person name="Hall N."/>
            <person name="Watson M."/>
            <person name="Adriaenssens E.M."/>
            <person name="Foster-Nyarko E."/>
            <person name="Jarju S."/>
            <person name="Secka A."/>
            <person name="Antonio M."/>
            <person name="Oren A."/>
            <person name="Chaudhuri R.R."/>
            <person name="La Ragione R."/>
            <person name="Hildebrand F."/>
            <person name="Pallen M.J."/>
        </authorList>
    </citation>
    <scope>NUCLEOTIDE SEQUENCE</scope>
    <source>
        <strain evidence="1">2830</strain>
    </source>
</reference>
<dbReference type="Proteomes" id="UP000824124">
    <property type="component" value="Unassembled WGS sequence"/>
</dbReference>
<gene>
    <name evidence="1" type="ORF">IAB00_01330</name>
</gene>
<dbReference type="PANTHER" id="PTHR34374:SF1">
    <property type="entry name" value="LARGE RIBOSOMAL RNA SUBUNIT ACCUMULATION PROTEIN YCED HOMOLOG 1, CHLOROPLASTIC"/>
    <property type="match status" value="1"/>
</dbReference>
<reference evidence="1" key="1">
    <citation type="submission" date="2020-10" db="EMBL/GenBank/DDBJ databases">
        <authorList>
            <person name="Gilroy R."/>
        </authorList>
    </citation>
    <scope>NUCLEOTIDE SEQUENCE</scope>
    <source>
        <strain evidence="1">2830</strain>
    </source>
</reference>